<dbReference type="RefSeq" id="WP_278228301.1">
    <property type="nucleotide sequence ID" value="NZ_JAOWLV010000002.1"/>
</dbReference>
<accession>A0AAP4DTZ6</accession>
<reference evidence="1" key="2">
    <citation type="journal article" date="2023" name="Food Microbiol.">
        <title>Evaluation of the fermentation potential of lactic acid bacteria isolated from herbs, fruits and vegetables as starter cultures in nut-based milk alternatives.</title>
        <authorList>
            <person name="Huang W."/>
            <person name="Dong A."/>
            <person name="Pham H.T."/>
            <person name="Zhou C."/>
            <person name="Huo Z."/>
            <person name="Watjen A.P."/>
            <person name="Prakash S."/>
            <person name="Bang-Berthelsen C.H."/>
            <person name="Turner M.S."/>
        </authorList>
    </citation>
    <scope>NUCLEOTIDE SEQUENCE</scope>
    <source>
        <strain evidence="1">54</strain>
    </source>
</reference>
<comment type="caution">
    <text evidence="1">The sequence shown here is derived from an EMBL/GenBank/DDBJ whole genome shotgun (WGS) entry which is preliminary data.</text>
</comment>
<name>A0AAP4DTZ6_9LACT</name>
<reference evidence="1" key="1">
    <citation type="submission" date="2022-10" db="EMBL/GenBank/DDBJ databases">
        <authorList>
            <person name="Turner M.S."/>
            <person name="Huang W."/>
        </authorList>
    </citation>
    <scope>NUCLEOTIDE SEQUENCE</scope>
    <source>
        <strain evidence="1">54</strain>
    </source>
</reference>
<proteinExistence type="predicted"/>
<gene>
    <name evidence="1" type="ORF">OGZ50_05040</name>
</gene>
<organism evidence="1 2">
    <name type="scientific">Lactococcus lactis</name>
    <dbReference type="NCBI Taxonomy" id="1358"/>
    <lineage>
        <taxon>Bacteria</taxon>
        <taxon>Bacillati</taxon>
        <taxon>Bacillota</taxon>
        <taxon>Bacilli</taxon>
        <taxon>Lactobacillales</taxon>
        <taxon>Streptococcaceae</taxon>
        <taxon>Lactococcus</taxon>
    </lineage>
</organism>
<dbReference type="AlphaFoldDB" id="A0AAP4DTZ6"/>
<evidence type="ECO:0000313" key="1">
    <source>
        <dbReference type="EMBL" id="MDG4976099.1"/>
    </source>
</evidence>
<sequence>MSEFLTIDLKELETKVENGKGFNHKEATVLLEFVRKIISNGGTVQPIFGQKRPKNKNGKYSRWLVFMKVEE</sequence>
<protein>
    <submittedName>
        <fullName evidence="1">Uncharacterized protein</fullName>
    </submittedName>
</protein>
<dbReference type="EMBL" id="JAOWLV010000002">
    <property type="protein sequence ID" value="MDG4976099.1"/>
    <property type="molecule type" value="Genomic_DNA"/>
</dbReference>
<dbReference type="Proteomes" id="UP001152598">
    <property type="component" value="Unassembled WGS sequence"/>
</dbReference>
<evidence type="ECO:0000313" key="2">
    <source>
        <dbReference type="Proteomes" id="UP001152598"/>
    </source>
</evidence>